<protein>
    <submittedName>
        <fullName evidence="2">Spiroplasma plectrovirus-related protein</fullName>
    </submittedName>
</protein>
<dbReference type="KEGG" id="sphh:SDAV_001869"/>
<proteinExistence type="predicted"/>
<evidence type="ECO:0000313" key="2">
    <source>
        <dbReference type="EMBL" id="AXF96813.1"/>
    </source>
</evidence>
<gene>
    <name evidence="2" type="ORF">SDAV_001869</name>
</gene>
<organism evidence="2 3">
    <name type="scientific">Spiroplasma phoeniceum P40</name>
    <dbReference type="NCBI Taxonomy" id="1276259"/>
    <lineage>
        <taxon>Bacteria</taxon>
        <taxon>Bacillati</taxon>
        <taxon>Mycoplasmatota</taxon>
        <taxon>Mollicutes</taxon>
        <taxon>Entomoplasmatales</taxon>
        <taxon>Spiroplasmataceae</taxon>
        <taxon>Spiroplasma</taxon>
    </lineage>
</organism>
<dbReference type="Proteomes" id="UP000253689">
    <property type="component" value="Chromosome"/>
</dbReference>
<keyword evidence="1" id="KW-0472">Membrane</keyword>
<name>A0A345DRH2_9MOLU</name>
<keyword evidence="3" id="KW-1185">Reference proteome</keyword>
<dbReference type="RefSeq" id="WP_114565342.1">
    <property type="nucleotide sequence ID" value="NZ_CP031088.1"/>
</dbReference>
<feature type="transmembrane region" description="Helical" evidence="1">
    <location>
        <begin position="37"/>
        <end position="60"/>
    </location>
</feature>
<accession>A0A345DRH2</accession>
<dbReference type="InterPro" id="IPR021217">
    <property type="entry name" value="Phage_1-C74_Orf10"/>
</dbReference>
<sequence>MQNDWIKLKEFFIHVFLFIDKTNVETITTWNLTQNEYLTLMVGIWIVILFLTWFFLWMVFKIVGILNNEKVYIFL</sequence>
<keyword evidence="1" id="KW-0812">Transmembrane</keyword>
<dbReference type="EMBL" id="CP031088">
    <property type="protein sequence ID" value="AXF96813.1"/>
    <property type="molecule type" value="Genomic_DNA"/>
</dbReference>
<evidence type="ECO:0000256" key="1">
    <source>
        <dbReference type="SAM" id="Phobius"/>
    </source>
</evidence>
<keyword evidence="1" id="KW-1133">Transmembrane helix</keyword>
<evidence type="ECO:0000313" key="3">
    <source>
        <dbReference type="Proteomes" id="UP000253689"/>
    </source>
</evidence>
<dbReference type="AlphaFoldDB" id="A0A345DRH2"/>
<dbReference type="Pfam" id="PF10854">
    <property type="entry name" value="DUF2649"/>
    <property type="match status" value="1"/>
</dbReference>
<reference evidence="3" key="1">
    <citation type="submission" date="2018-07" db="EMBL/GenBank/DDBJ databases">
        <title>Complete Genome Sequence of Spiroplasma phoeniceum.</title>
        <authorList>
            <person name="Davis R.E."/>
            <person name="Shao J.Y."/>
            <person name="Zhao Y."/>
            <person name="Silver A."/>
            <person name="Stump z."/>
            <person name="Gasparich G."/>
        </authorList>
    </citation>
    <scope>NUCLEOTIDE SEQUENCE [LARGE SCALE GENOMIC DNA]</scope>
    <source>
        <strain evidence="3">P40</strain>
    </source>
</reference>